<dbReference type="Pfam" id="PF07690">
    <property type="entry name" value="MFS_1"/>
    <property type="match status" value="1"/>
</dbReference>
<keyword evidence="2 5" id="KW-0812">Transmembrane</keyword>
<feature type="domain" description="Major facilitator superfamily (MFS) profile" evidence="6">
    <location>
        <begin position="10"/>
        <end position="462"/>
    </location>
</feature>
<dbReference type="STRING" id="1118060.GCA_000311845_01742"/>
<feature type="transmembrane region" description="Helical" evidence="5">
    <location>
        <begin position="48"/>
        <end position="67"/>
    </location>
</feature>
<feature type="transmembrane region" description="Helical" evidence="5">
    <location>
        <begin position="328"/>
        <end position="351"/>
    </location>
</feature>
<evidence type="ECO:0000256" key="4">
    <source>
        <dbReference type="ARBA" id="ARBA00023136"/>
    </source>
</evidence>
<keyword evidence="8" id="KW-1185">Reference proteome</keyword>
<dbReference type="PRINTS" id="PR01036">
    <property type="entry name" value="TCRTETB"/>
</dbReference>
<dbReference type="Gene3D" id="1.20.1250.20">
    <property type="entry name" value="MFS general substrate transporter like domains"/>
    <property type="match status" value="1"/>
</dbReference>
<feature type="transmembrane region" description="Helical" evidence="5">
    <location>
        <begin position="294"/>
        <end position="316"/>
    </location>
</feature>
<reference evidence="8" key="1">
    <citation type="submission" date="2017-04" db="EMBL/GenBank/DDBJ databases">
        <title>Function of individual gut microbiota members based on whole genome sequencing of pure cultures obtained from chicken caecum.</title>
        <authorList>
            <person name="Medvecky M."/>
            <person name="Cejkova D."/>
            <person name="Polansky O."/>
            <person name="Karasova D."/>
            <person name="Kubasova T."/>
            <person name="Cizek A."/>
            <person name="Rychlik I."/>
        </authorList>
    </citation>
    <scope>NUCLEOTIDE SEQUENCE [LARGE SCALE GENOMIC DNA]</scope>
    <source>
        <strain evidence="8">An70</strain>
    </source>
</reference>
<dbReference type="GO" id="GO:0005886">
    <property type="term" value="C:plasma membrane"/>
    <property type="evidence" value="ECO:0007669"/>
    <property type="project" value="UniProtKB-SubCell"/>
</dbReference>
<evidence type="ECO:0000256" key="5">
    <source>
        <dbReference type="SAM" id="Phobius"/>
    </source>
</evidence>
<dbReference type="EMBL" id="NFHO01000002">
    <property type="protein sequence ID" value="OUN44097.1"/>
    <property type="molecule type" value="Genomic_DNA"/>
</dbReference>
<comment type="caution">
    <text evidence="7">The sequence shown here is derived from an EMBL/GenBank/DDBJ whole genome shotgun (WGS) entry which is preliminary data.</text>
</comment>
<dbReference type="PANTHER" id="PTHR42718">
    <property type="entry name" value="MAJOR FACILITATOR SUPERFAMILY MULTIDRUG TRANSPORTER MFSC"/>
    <property type="match status" value="1"/>
</dbReference>
<dbReference type="GO" id="GO:0022857">
    <property type="term" value="F:transmembrane transporter activity"/>
    <property type="evidence" value="ECO:0007669"/>
    <property type="project" value="InterPro"/>
</dbReference>
<dbReference type="Gene3D" id="1.20.1720.10">
    <property type="entry name" value="Multidrug resistance protein D"/>
    <property type="match status" value="1"/>
</dbReference>
<comment type="subcellular location">
    <subcellularLocation>
        <location evidence="1">Cell membrane</location>
        <topology evidence="1">Multi-pass membrane protein</topology>
    </subcellularLocation>
</comment>
<feature type="transmembrane region" description="Helical" evidence="5">
    <location>
        <begin position="109"/>
        <end position="127"/>
    </location>
</feature>
<evidence type="ECO:0000313" key="8">
    <source>
        <dbReference type="Proteomes" id="UP000196560"/>
    </source>
</evidence>
<accession>A0A1Y3UAF9</accession>
<dbReference type="RefSeq" id="WP_087185849.1">
    <property type="nucleotide sequence ID" value="NZ_NFHO01000002.1"/>
</dbReference>
<dbReference type="PANTHER" id="PTHR42718:SF43">
    <property type="entry name" value="LINCOMYCIN RESISTANCE PROTEIN LMRB"/>
    <property type="match status" value="1"/>
</dbReference>
<keyword evidence="4 5" id="KW-0472">Membrane</keyword>
<feature type="transmembrane region" description="Helical" evidence="5">
    <location>
        <begin position="79"/>
        <end position="103"/>
    </location>
</feature>
<feature type="transmembrane region" description="Helical" evidence="5">
    <location>
        <begin position="199"/>
        <end position="218"/>
    </location>
</feature>
<gene>
    <name evidence="7" type="ORF">B5G21_02165</name>
</gene>
<evidence type="ECO:0000259" key="6">
    <source>
        <dbReference type="PROSITE" id="PS50850"/>
    </source>
</evidence>
<keyword evidence="3 5" id="KW-1133">Transmembrane helix</keyword>
<evidence type="ECO:0000313" key="7">
    <source>
        <dbReference type="EMBL" id="OUN44097.1"/>
    </source>
</evidence>
<feature type="transmembrane region" description="Helical" evidence="5">
    <location>
        <begin position="439"/>
        <end position="461"/>
    </location>
</feature>
<dbReference type="InterPro" id="IPR020846">
    <property type="entry name" value="MFS_dom"/>
</dbReference>
<name>A0A1Y3UAF9_9ACTN</name>
<dbReference type="AlphaFoldDB" id="A0A1Y3UAF9"/>
<feature type="transmembrane region" description="Helical" evidence="5">
    <location>
        <begin position="12"/>
        <end position="28"/>
    </location>
</feature>
<dbReference type="Proteomes" id="UP000196560">
    <property type="component" value="Unassembled WGS sequence"/>
</dbReference>
<feature type="transmembrane region" description="Helical" evidence="5">
    <location>
        <begin position="266"/>
        <end position="288"/>
    </location>
</feature>
<sequence length="469" mass="48516">MDDSRKLPRRVVASVIAAGIMSFSGVVVESSMNVTFPSLMREFGIDTATVQWITTGYLLVLSVIIPMSSYLRRRFTMRALFVAGASCFLAGTLTAALAPVFPVLLAGRLVQGVGTGVALPLMFNIILEQVPRKNMGLMIGIANFITSTAPAIGPSLGGFLVSILSWRAVFWVLVPLVAASFALGAACIRQSTTSGRPSLDVCGLIMLAVGFASFIFAANSASSAGWASPSVLGLFVVAAAAIALFCRHSLATPGALLNVRVLRDPVFALSVAGILLVQFCTLGLAFLIPNYAQLSLGIDAFTAGCLLVPGCIAGALQAPLSGIVYDRFGAGLSIIGGCVVTLASTILFFAFAPTLTGPLIVLFFVLYSLGKGANLPGNMTNGLAHLPIEHNPDGNAIVNTVQQLAGAIGTVFVSTIVASAQAIDPAHMANATAAGTQQAFLLVVVFAAAEAVCAALIFGAFKNRTRSVR</sequence>
<feature type="transmembrane region" description="Helical" evidence="5">
    <location>
        <begin position="168"/>
        <end position="187"/>
    </location>
</feature>
<dbReference type="InterPro" id="IPR036259">
    <property type="entry name" value="MFS_trans_sf"/>
</dbReference>
<organism evidence="7 8">
    <name type="scientific">Enorma massiliensis</name>
    <dbReference type="NCBI Taxonomy" id="1472761"/>
    <lineage>
        <taxon>Bacteria</taxon>
        <taxon>Bacillati</taxon>
        <taxon>Actinomycetota</taxon>
        <taxon>Coriobacteriia</taxon>
        <taxon>Coriobacteriales</taxon>
        <taxon>Coriobacteriaceae</taxon>
        <taxon>Enorma</taxon>
    </lineage>
</organism>
<dbReference type="eggNOG" id="COG2814">
    <property type="taxonomic scope" value="Bacteria"/>
</dbReference>
<feature type="transmembrane region" description="Helical" evidence="5">
    <location>
        <begin position="396"/>
        <end position="419"/>
    </location>
</feature>
<feature type="transmembrane region" description="Helical" evidence="5">
    <location>
        <begin position="224"/>
        <end position="245"/>
    </location>
</feature>
<proteinExistence type="predicted"/>
<feature type="transmembrane region" description="Helical" evidence="5">
    <location>
        <begin position="139"/>
        <end position="162"/>
    </location>
</feature>
<feature type="transmembrane region" description="Helical" evidence="5">
    <location>
        <begin position="357"/>
        <end position="375"/>
    </location>
</feature>
<dbReference type="SUPFAM" id="SSF103473">
    <property type="entry name" value="MFS general substrate transporter"/>
    <property type="match status" value="1"/>
</dbReference>
<protein>
    <recommendedName>
        <fullName evidence="6">Major facilitator superfamily (MFS) profile domain-containing protein</fullName>
    </recommendedName>
</protein>
<evidence type="ECO:0000256" key="2">
    <source>
        <dbReference type="ARBA" id="ARBA00022692"/>
    </source>
</evidence>
<dbReference type="PROSITE" id="PS50850">
    <property type="entry name" value="MFS"/>
    <property type="match status" value="1"/>
</dbReference>
<dbReference type="InterPro" id="IPR011701">
    <property type="entry name" value="MFS"/>
</dbReference>
<evidence type="ECO:0000256" key="3">
    <source>
        <dbReference type="ARBA" id="ARBA00022989"/>
    </source>
</evidence>
<evidence type="ECO:0000256" key="1">
    <source>
        <dbReference type="ARBA" id="ARBA00004651"/>
    </source>
</evidence>